<gene>
    <name evidence="2" type="ORF">J5837_05105</name>
</gene>
<protein>
    <recommendedName>
        <fullName evidence="4">Transmembrane protein</fullName>
    </recommendedName>
</protein>
<evidence type="ECO:0000313" key="2">
    <source>
        <dbReference type="EMBL" id="MBP3983800.1"/>
    </source>
</evidence>
<evidence type="ECO:0000313" key="3">
    <source>
        <dbReference type="Proteomes" id="UP000673447"/>
    </source>
</evidence>
<organism evidence="2 3">
    <name type="scientific">Pseudoxanthomonas helianthi</name>
    <dbReference type="NCBI Taxonomy" id="1453541"/>
    <lineage>
        <taxon>Bacteria</taxon>
        <taxon>Pseudomonadati</taxon>
        <taxon>Pseudomonadota</taxon>
        <taxon>Gammaproteobacteria</taxon>
        <taxon>Lysobacterales</taxon>
        <taxon>Lysobacteraceae</taxon>
        <taxon>Pseudoxanthomonas</taxon>
    </lineage>
</organism>
<dbReference type="EMBL" id="JAGKTC010000001">
    <property type="protein sequence ID" value="MBP3983800.1"/>
    <property type="molecule type" value="Genomic_DNA"/>
</dbReference>
<feature type="transmembrane region" description="Helical" evidence="1">
    <location>
        <begin position="44"/>
        <end position="65"/>
    </location>
</feature>
<keyword evidence="1" id="KW-0472">Membrane</keyword>
<accession>A0A940X360</accession>
<feature type="transmembrane region" description="Helical" evidence="1">
    <location>
        <begin position="85"/>
        <end position="112"/>
    </location>
</feature>
<comment type="caution">
    <text evidence="2">The sequence shown here is derived from an EMBL/GenBank/DDBJ whole genome shotgun (WGS) entry which is preliminary data.</text>
</comment>
<dbReference type="Proteomes" id="UP000673447">
    <property type="component" value="Unassembled WGS sequence"/>
</dbReference>
<proteinExistence type="predicted"/>
<dbReference type="AlphaFoldDB" id="A0A940X360"/>
<feature type="transmembrane region" description="Helical" evidence="1">
    <location>
        <begin position="6"/>
        <end position="32"/>
    </location>
</feature>
<name>A0A940X360_9GAMM</name>
<sequence length="120" mass="12852">MDSATSLIQVLTIFGYALPELLGCGIALAMLLSGARRGPGRKQGVTGLALMLGSVVISLLLNLWQNWSVQARFAAGDGTVEIAHFYAAMGAVRILFNLVYMAGLLLLAWGFCRASRHAER</sequence>
<keyword evidence="3" id="KW-1185">Reference proteome</keyword>
<keyword evidence="1" id="KW-0812">Transmembrane</keyword>
<evidence type="ECO:0008006" key="4">
    <source>
        <dbReference type="Google" id="ProtNLM"/>
    </source>
</evidence>
<dbReference type="RefSeq" id="WP_210535625.1">
    <property type="nucleotide sequence ID" value="NZ_JAGKTC010000001.1"/>
</dbReference>
<reference evidence="2" key="2">
    <citation type="submission" date="2021-03" db="EMBL/GenBank/DDBJ databases">
        <authorList>
            <person name="Cao W."/>
        </authorList>
    </citation>
    <scope>NUCLEOTIDE SEQUENCE</scope>
    <source>
        <strain evidence="2">110414</strain>
    </source>
</reference>
<evidence type="ECO:0000256" key="1">
    <source>
        <dbReference type="SAM" id="Phobius"/>
    </source>
</evidence>
<keyword evidence="1" id="KW-1133">Transmembrane helix</keyword>
<reference evidence="2" key="1">
    <citation type="journal article" date="2016" name="Int. J. Syst. Evol. Microbiol.">
        <title>Pseudoxanthomonas helianthi sp. nov., isolated from roots of Jerusalem artichoke (Helianthus tuberosus).</title>
        <authorList>
            <person name="Kittiwongwattana C."/>
            <person name="Thawai C."/>
        </authorList>
    </citation>
    <scope>NUCLEOTIDE SEQUENCE</scope>
    <source>
        <strain evidence="2">110414</strain>
    </source>
</reference>